<keyword evidence="5" id="KW-1185">Reference proteome</keyword>
<feature type="transmembrane region" description="Helical" evidence="3">
    <location>
        <begin position="213"/>
        <end position="237"/>
    </location>
</feature>
<dbReference type="KEGG" id="cvn:111120023"/>
<feature type="transmembrane region" description="Helical" evidence="3">
    <location>
        <begin position="116"/>
        <end position="134"/>
    </location>
</feature>
<evidence type="ECO:0000313" key="6">
    <source>
        <dbReference type="RefSeq" id="XP_022316359.1"/>
    </source>
</evidence>
<dbReference type="RefSeq" id="XP_022316359.1">
    <property type="nucleotide sequence ID" value="XM_022460651.1"/>
</dbReference>
<dbReference type="InterPro" id="IPR011701">
    <property type="entry name" value="MFS"/>
</dbReference>
<name>A0A8B8CME6_CRAVI</name>
<feature type="compositionally biased region" description="Polar residues" evidence="2">
    <location>
        <begin position="1"/>
        <end position="11"/>
    </location>
</feature>
<dbReference type="GO" id="GO:0022857">
    <property type="term" value="F:transmembrane transporter activity"/>
    <property type="evidence" value="ECO:0007669"/>
    <property type="project" value="InterPro"/>
</dbReference>
<gene>
    <name evidence="6 7 8" type="primary">LOC111120023</name>
</gene>
<dbReference type="InterPro" id="IPR036259">
    <property type="entry name" value="MFS_trans_sf"/>
</dbReference>
<keyword evidence="3" id="KW-0812">Transmembrane</keyword>
<dbReference type="GO" id="GO:0016020">
    <property type="term" value="C:membrane"/>
    <property type="evidence" value="ECO:0007669"/>
    <property type="project" value="UniProtKB-SubCell"/>
</dbReference>
<dbReference type="RefSeq" id="XP_022316360.1">
    <property type="nucleotide sequence ID" value="XM_022460652.1"/>
</dbReference>
<keyword evidence="3" id="KW-0472">Membrane</keyword>
<protein>
    <submittedName>
        <fullName evidence="6 7">Uncharacterized protein LOC111120023</fullName>
    </submittedName>
</protein>
<dbReference type="PANTHER" id="PTHR23528:SF1">
    <property type="entry name" value="MAJOR FACILITATOR SUPERFAMILY (MFS) PROFILE DOMAIN-CONTAINING PROTEIN"/>
    <property type="match status" value="1"/>
</dbReference>
<feature type="transmembrane region" description="Helical" evidence="3">
    <location>
        <begin position="401"/>
        <end position="419"/>
    </location>
</feature>
<dbReference type="Proteomes" id="UP000694844">
    <property type="component" value="Chromosome 2"/>
</dbReference>
<feature type="transmembrane region" description="Helical" evidence="3">
    <location>
        <begin position="466"/>
        <end position="486"/>
    </location>
</feature>
<dbReference type="GeneID" id="111120023"/>
<keyword evidence="3" id="KW-1133">Transmembrane helix</keyword>
<feature type="domain" description="Major facilitator superfamily (MFS) profile" evidence="4">
    <location>
        <begin position="328"/>
        <end position="525"/>
    </location>
</feature>
<evidence type="ECO:0000256" key="1">
    <source>
        <dbReference type="ARBA" id="ARBA00004141"/>
    </source>
</evidence>
<dbReference type="PROSITE" id="PS50850">
    <property type="entry name" value="MFS"/>
    <property type="match status" value="1"/>
</dbReference>
<comment type="subcellular location">
    <subcellularLocation>
        <location evidence="1">Membrane</location>
        <topology evidence="1">Multi-pass membrane protein</topology>
    </subcellularLocation>
</comment>
<dbReference type="Pfam" id="PF07690">
    <property type="entry name" value="MFS_1"/>
    <property type="match status" value="1"/>
</dbReference>
<feature type="transmembrane region" description="Helical" evidence="3">
    <location>
        <begin position="249"/>
        <end position="272"/>
    </location>
</feature>
<evidence type="ECO:0000313" key="5">
    <source>
        <dbReference type="Proteomes" id="UP000694844"/>
    </source>
</evidence>
<feature type="transmembrane region" description="Helical" evidence="3">
    <location>
        <begin position="43"/>
        <end position="62"/>
    </location>
</feature>
<sequence length="525" mass="57577">MELESLETQRSGKLYTEEEDDHTTADNEDILREDSDLLSRPRVLLLNLSWFGLSLMFLLLSVEVVPAQIRSLVGEAEKGRWLGGMVAVGAALTFFTSPMIGMGSDRVTLKVGKRRPVMMAGTVFLCIGLIGMALSSSKLYLPRRDTGYKNGTEGTCHADLEVQRCLPFANKTAKNSHETTILRGSQPASILVPEKKGVVVEEEGDGDHRAGNLGLYIFFYLLVTVSFAMITVPYNALIADKSHYSQRGFNSGVMGFMILMGNVSGAAVGIGLTEMGVLGAYGTAIAVVMVSVCITVFTTTEKPGKQISEPIGCVKIFCGFWEPFKEHDFRWVFITRFLMQQGVSTVTGFLEYWLSDMIELPDCWNAGRGVAIMLLPMLFAAAISSIIFGIVSDRFNRRKPIVIAAAFIMCVSISTLTYIKGPSAYYIAVILAFFFGIGFGSFQSVDFALVMDVLPEEKDKAKDIAVWHLALILPNALATPVGGLILDYFESVNCKLGLGYIILFVVTTVYFLLSGIFVTRIRQAK</sequence>
<feature type="transmembrane region" description="Helical" evidence="3">
    <location>
        <begin position="498"/>
        <end position="519"/>
    </location>
</feature>
<evidence type="ECO:0000313" key="7">
    <source>
        <dbReference type="RefSeq" id="XP_022316360.1"/>
    </source>
</evidence>
<dbReference type="AlphaFoldDB" id="A0A8B8CME6"/>
<dbReference type="RefSeq" id="XP_022316361.1">
    <property type="nucleotide sequence ID" value="XM_022460653.1"/>
</dbReference>
<proteinExistence type="predicted"/>
<dbReference type="Gene3D" id="1.20.1250.20">
    <property type="entry name" value="MFS general substrate transporter like domains"/>
    <property type="match status" value="2"/>
</dbReference>
<dbReference type="OrthoDB" id="28755at2759"/>
<evidence type="ECO:0000256" key="3">
    <source>
        <dbReference type="SAM" id="Phobius"/>
    </source>
</evidence>
<feature type="transmembrane region" description="Helical" evidence="3">
    <location>
        <begin position="82"/>
        <end position="104"/>
    </location>
</feature>
<feature type="transmembrane region" description="Helical" evidence="3">
    <location>
        <begin position="425"/>
        <end position="454"/>
    </location>
</feature>
<evidence type="ECO:0000256" key="2">
    <source>
        <dbReference type="SAM" id="MobiDB-lite"/>
    </source>
</evidence>
<reference evidence="6 7" key="1">
    <citation type="submission" date="2025-04" db="UniProtKB">
        <authorList>
            <consortium name="RefSeq"/>
        </authorList>
    </citation>
    <scope>IDENTIFICATION</scope>
    <source>
        <tissue evidence="6 7">Whole sample</tissue>
    </source>
</reference>
<organism evidence="5 6">
    <name type="scientific">Crassostrea virginica</name>
    <name type="common">Eastern oyster</name>
    <dbReference type="NCBI Taxonomy" id="6565"/>
    <lineage>
        <taxon>Eukaryota</taxon>
        <taxon>Metazoa</taxon>
        <taxon>Spiralia</taxon>
        <taxon>Lophotrochozoa</taxon>
        <taxon>Mollusca</taxon>
        <taxon>Bivalvia</taxon>
        <taxon>Autobranchia</taxon>
        <taxon>Pteriomorphia</taxon>
        <taxon>Ostreida</taxon>
        <taxon>Ostreoidea</taxon>
        <taxon>Ostreidae</taxon>
        <taxon>Crassostrea</taxon>
    </lineage>
</organism>
<dbReference type="SUPFAM" id="SSF103473">
    <property type="entry name" value="MFS general substrate transporter"/>
    <property type="match status" value="1"/>
</dbReference>
<feature type="region of interest" description="Disordered" evidence="2">
    <location>
        <begin position="1"/>
        <end position="28"/>
    </location>
</feature>
<dbReference type="PANTHER" id="PTHR23528">
    <property type="match status" value="1"/>
</dbReference>
<feature type="transmembrane region" description="Helical" evidence="3">
    <location>
        <begin position="278"/>
        <end position="297"/>
    </location>
</feature>
<evidence type="ECO:0000259" key="4">
    <source>
        <dbReference type="PROSITE" id="PS50850"/>
    </source>
</evidence>
<feature type="transmembrane region" description="Helical" evidence="3">
    <location>
        <begin position="370"/>
        <end position="389"/>
    </location>
</feature>
<evidence type="ECO:0000313" key="8">
    <source>
        <dbReference type="RefSeq" id="XP_022316361.1"/>
    </source>
</evidence>
<dbReference type="InterPro" id="IPR020846">
    <property type="entry name" value="MFS_dom"/>
</dbReference>
<feature type="transmembrane region" description="Helical" evidence="3">
    <location>
        <begin position="331"/>
        <end position="350"/>
    </location>
</feature>
<accession>A0A8B8CME6</accession>